<dbReference type="EMBL" id="KK100572">
    <property type="protein sequence ID" value="KIZ05008.1"/>
    <property type="molecule type" value="Genomic_DNA"/>
</dbReference>
<accession>A0A0D2K3F1</accession>
<dbReference type="Proteomes" id="UP000054498">
    <property type="component" value="Unassembled WGS sequence"/>
</dbReference>
<sequence length="78" mass="8721">AQPLRMTATCWWLSTTPPPARGTWPSWMPAPWGPAQWQPSTCRTCCLRGFTAASQRRSSTRAARRSPSGWSRRSSGRS</sequence>
<evidence type="ECO:0000256" key="1">
    <source>
        <dbReference type="SAM" id="MobiDB-lite"/>
    </source>
</evidence>
<feature type="non-terminal residue" evidence="2">
    <location>
        <position position="78"/>
    </location>
</feature>
<reference evidence="2 3" key="1">
    <citation type="journal article" date="2013" name="BMC Genomics">
        <title>Reconstruction of the lipid metabolism for the microalga Monoraphidium neglectum from its genome sequence reveals characteristics suitable for biofuel production.</title>
        <authorList>
            <person name="Bogen C."/>
            <person name="Al-Dilaimi A."/>
            <person name="Albersmeier A."/>
            <person name="Wichmann J."/>
            <person name="Grundmann M."/>
            <person name="Rupp O."/>
            <person name="Lauersen K.J."/>
            <person name="Blifernez-Klassen O."/>
            <person name="Kalinowski J."/>
            <person name="Goesmann A."/>
            <person name="Mussgnug J.H."/>
            <person name="Kruse O."/>
        </authorList>
    </citation>
    <scope>NUCLEOTIDE SEQUENCE [LARGE SCALE GENOMIC DNA]</scope>
    <source>
        <strain evidence="2 3">SAG 48.87</strain>
    </source>
</reference>
<organism evidence="2 3">
    <name type="scientific">Monoraphidium neglectum</name>
    <dbReference type="NCBI Taxonomy" id="145388"/>
    <lineage>
        <taxon>Eukaryota</taxon>
        <taxon>Viridiplantae</taxon>
        <taxon>Chlorophyta</taxon>
        <taxon>core chlorophytes</taxon>
        <taxon>Chlorophyceae</taxon>
        <taxon>CS clade</taxon>
        <taxon>Sphaeropleales</taxon>
        <taxon>Selenastraceae</taxon>
        <taxon>Monoraphidium</taxon>
    </lineage>
</organism>
<keyword evidence="3" id="KW-1185">Reference proteome</keyword>
<evidence type="ECO:0000313" key="3">
    <source>
        <dbReference type="Proteomes" id="UP000054498"/>
    </source>
</evidence>
<feature type="region of interest" description="Disordered" evidence="1">
    <location>
        <begin position="52"/>
        <end position="78"/>
    </location>
</feature>
<protein>
    <submittedName>
        <fullName evidence="2">Uncharacterized protein</fullName>
    </submittedName>
</protein>
<gene>
    <name evidence="2" type="ORF">MNEG_2957</name>
</gene>
<name>A0A0D2K3F1_9CHLO</name>
<feature type="compositionally biased region" description="Low complexity" evidence="1">
    <location>
        <begin position="65"/>
        <end position="78"/>
    </location>
</feature>
<dbReference type="AlphaFoldDB" id="A0A0D2K3F1"/>
<feature type="non-terminal residue" evidence="2">
    <location>
        <position position="1"/>
    </location>
</feature>
<evidence type="ECO:0000313" key="2">
    <source>
        <dbReference type="EMBL" id="KIZ05008.1"/>
    </source>
</evidence>
<dbReference type="GeneID" id="25735835"/>
<proteinExistence type="predicted"/>
<dbReference type="RefSeq" id="XP_013904027.1">
    <property type="nucleotide sequence ID" value="XM_014048573.1"/>
</dbReference>
<dbReference type="KEGG" id="mng:MNEG_2957"/>